<feature type="compositionally biased region" description="Low complexity" evidence="1">
    <location>
        <begin position="668"/>
        <end position="677"/>
    </location>
</feature>
<feature type="compositionally biased region" description="Basic and acidic residues" evidence="1">
    <location>
        <begin position="407"/>
        <end position="416"/>
    </location>
</feature>
<organism evidence="2 3">
    <name type="scientific">Neolentinus lepideus HHB14362 ss-1</name>
    <dbReference type="NCBI Taxonomy" id="1314782"/>
    <lineage>
        <taxon>Eukaryota</taxon>
        <taxon>Fungi</taxon>
        <taxon>Dikarya</taxon>
        <taxon>Basidiomycota</taxon>
        <taxon>Agaricomycotina</taxon>
        <taxon>Agaricomycetes</taxon>
        <taxon>Gloeophyllales</taxon>
        <taxon>Gloeophyllaceae</taxon>
        <taxon>Neolentinus</taxon>
    </lineage>
</organism>
<dbReference type="EMBL" id="KV425560">
    <property type="protein sequence ID" value="KZT27807.1"/>
    <property type="molecule type" value="Genomic_DNA"/>
</dbReference>
<feature type="compositionally biased region" description="Polar residues" evidence="1">
    <location>
        <begin position="918"/>
        <end position="935"/>
    </location>
</feature>
<feature type="compositionally biased region" description="Basic and acidic residues" evidence="1">
    <location>
        <begin position="203"/>
        <end position="224"/>
    </location>
</feature>
<dbReference type="OrthoDB" id="3262497at2759"/>
<feature type="compositionally biased region" description="Pro residues" evidence="1">
    <location>
        <begin position="779"/>
        <end position="793"/>
    </location>
</feature>
<dbReference type="InParanoid" id="A0A165U8W2"/>
<feature type="compositionally biased region" description="Polar residues" evidence="1">
    <location>
        <begin position="19"/>
        <end position="36"/>
    </location>
</feature>
<keyword evidence="3" id="KW-1185">Reference proteome</keyword>
<feature type="region of interest" description="Disordered" evidence="1">
    <location>
        <begin position="76"/>
        <end position="224"/>
    </location>
</feature>
<dbReference type="Proteomes" id="UP000076761">
    <property type="component" value="Unassembled WGS sequence"/>
</dbReference>
<sequence length="963" mass="101787">MEDPWGNAWGEPGKPAVYGTSTVSNWTAPPATSTGHGDSEADLGAPSWSTGDDIKWAEPSTVQSFLWSQGEDALAWGSNPYADLPIGKADPTEHSLPSPVTPREDDESSISRASSPLTPVQTFGSECPQSAVLSQKSPITTQSPAASPPATPDVFGTFETGLVADDQLGSGELDPWSPASGTFVAEQSAWSSAGVEKPEDDEGKQMDEWEAAKREKEEREKRVPPEVVAQILEECEKIVRDVGPDESVLLKTESSESWQSGLEGVPGLEALMKDLLPDNAPPFVPFKNSAIAKEMLNSVRMTRNARAAHISPMSYFTSSSKGSMVWEASVKLRASPAPDVDVPAGWKVLEKRASLTQPVTVEERPKKGGLLSFLSRRASAQPNPADLMPSRPSTPASEPRTSSSASDARRSTDNVKPDMSSTPGEVLPPITSPPASSSSVLTPVVTRVTTPTLTAIISSTPKQPELPIVPDDQPTSAPSAVSRFFNRFSRTKSSSPRNSMALSSDDIDFLSDLVPSASDDHEDDDDPQLKALSKMLQSKPLDVPARLPPPLAPPPMPASRPPSVMSANRSLSPVPTTQPSPGGLRQSGQAAFEELSPIAPVRTSTPPVASTSQFVARTTSPLSSSSYGLETEFFGKPFGLPPLPPPRETAPMSQVRSPIPILAPPPSSSRASTPATSDLFTLPPPPSSQPYIPASIAATQPSSSIADPFDDDDFSDFHGPSVLQSSRPIAATSLYDSSFSSASDNQLYSTPERPLRPPHSVSHPNFDDFDDFVSSPIRSPSPPRPPAKPPVPTKLPASKSSPHIRKPSTIDHLATLNLVERAAARSGQWPAPPSPLPNALPPPPPPPPPNGMIKPSLSLDILDEEDLPLKPPDNRSTLVASTSSPARVGLLPPPPVSTNILRPISPPSSFNRPKPATSLLNLSSFDSSPAITTPANPSPAPSVTAANGKAGLSAQDLSFFEGL</sequence>
<dbReference type="STRING" id="1314782.A0A165U8W2"/>
<protein>
    <submittedName>
        <fullName evidence="2">Uncharacterized protein</fullName>
    </submittedName>
</protein>
<feature type="compositionally biased region" description="Low complexity" evidence="1">
    <location>
        <begin position="689"/>
        <end position="707"/>
    </location>
</feature>
<gene>
    <name evidence="2" type="ORF">NEOLEDRAFT_1239968</name>
</gene>
<evidence type="ECO:0000313" key="2">
    <source>
        <dbReference type="EMBL" id="KZT27807.1"/>
    </source>
</evidence>
<proteinExistence type="predicted"/>
<feature type="region of interest" description="Disordered" evidence="1">
    <location>
        <begin position="455"/>
        <end position="480"/>
    </location>
</feature>
<feature type="region of interest" description="Disordered" evidence="1">
    <location>
        <begin position="739"/>
        <end position="947"/>
    </location>
</feature>
<feature type="compositionally biased region" description="Polar residues" evidence="1">
    <location>
        <begin position="874"/>
        <end position="885"/>
    </location>
</feature>
<dbReference type="AlphaFoldDB" id="A0A165U8W2"/>
<feature type="compositionally biased region" description="Polar residues" evidence="1">
    <location>
        <begin position="110"/>
        <end position="136"/>
    </location>
</feature>
<feature type="region of interest" description="Disordered" evidence="1">
    <location>
        <begin position="511"/>
        <end position="726"/>
    </location>
</feature>
<feature type="compositionally biased region" description="Polar residues" evidence="1">
    <location>
        <begin position="602"/>
        <end position="628"/>
    </location>
</feature>
<feature type="compositionally biased region" description="Pro residues" evidence="1">
    <location>
        <begin position="639"/>
        <end position="648"/>
    </location>
</feature>
<reference evidence="2 3" key="1">
    <citation type="journal article" date="2016" name="Mol. Biol. Evol.">
        <title>Comparative Genomics of Early-Diverging Mushroom-Forming Fungi Provides Insights into the Origins of Lignocellulose Decay Capabilities.</title>
        <authorList>
            <person name="Nagy L.G."/>
            <person name="Riley R."/>
            <person name="Tritt A."/>
            <person name="Adam C."/>
            <person name="Daum C."/>
            <person name="Floudas D."/>
            <person name="Sun H."/>
            <person name="Yadav J.S."/>
            <person name="Pangilinan J."/>
            <person name="Larsson K.H."/>
            <person name="Matsuura K."/>
            <person name="Barry K."/>
            <person name="Labutti K."/>
            <person name="Kuo R."/>
            <person name="Ohm R.A."/>
            <person name="Bhattacharya S.S."/>
            <person name="Shirouzu T."/>
            <person name="Yoshinaga Y."/>
            <person name="Martin F.M."/>
            <person name="Grigoriev I.V."/>
            <person name="Hibbett D.S."/>
        </authorList>
    </citation>
    <scope>NUCLEOTIDE SEQUENCE [LARGE SCALE GENOMIC DNA]</scope>
    <source>
        <strain evidence="2 3">HHB14362 ss-1</strain>
    </source>
</reference>
<feature type="compositionally biased region" description="Pro residues" evidence="1">
    <location>
        <begin position="830"/>
        <end position="850"/>
    </location>
</feature>
<feature type="compositionally biased region" description="Polar residues" evidence="1">
    <location>
        <begin position="568"/>
        <end position="580"/>
    </location>
</feature>
<accession>A0A165U8W2</accession>
<feature type="region of interest" description="Disordered" evidence="1">
    <location>
        <begin position="380"/>
        <end position="442"/>
    </location>
</feature>
<feature type="compositionally biased region" description="Low complexity" evidence="1">
    <location>
        <begin position="427"/>
        <end position="442"/>
    </location>
</feature>
<feature type="compositionally biased region" description="Pro residues" evidence="1">
    <location>
        <begin position="546"/>
        <end position="560"/>
    </location>
</feature>
<name>A0A165U8W2_9AGAM</name>
<evidence type="ECO:0000256" key="1">
    <source>
        <dbReference type="SAM" id="MobiDB-lite"/>
    </source>
</evidence>
<evidence type="ECO:0000313" key="3">
    <source>
        <dbReference type="Proteomes" id="UP000076761"/>
    </source>
</evidence>
<feature type="region of interest" description="Disordered" evidence="1">
    <location>
        <begin position="1"/>
        <end position="54"/>
    </location>
</feature>